<feature type="region of interest" description="Disordered" evidence="2">
    <location>
        <begin position="426"/>
        <end position="518"/>
    </location>
</feature>
<evidence type="ECO:0000256" key="1">
    <source>
        <dbReference type="SAM" id="Coils"/>
    </source>
</evidence>
<dbReference type="SUPFAM" id="SSF46565">
    <property type="entry name" value="Chaperone J-domain"/>
    <property type="match status" value="1"/>
</dbReference>
<feature type="region of interest" description="Disordered" evidence="2">
    <location>
        <begin position="29"/>
        <end position="150"/>
    </location>
</feature>
<feature type="compositionally biased region" description="Low complexity" evidence="2">
    <location>
        <begin position="45"/>
        <end position="67"/>
    </location>
</feature>
<proteinExistence type="predicted"/>
<organism evidence="4 5">
    <name type="scientific">Phytophthora citrophthora</name>
    <dbReference type="NCBI Taxonomy" id="4793"/>
    <lineage>
        <taxon>Eukaryota</taxon>
        <taxon>Sar</taxon>
        <taxon>Stramenopiles</taxon>
        <taxon>Oomycota</taxon>
        <taxon>Peronosporomycetes</taxon>
        <taxon>Peronosporales</taxon>
        <taxon>Peronosporaceae</taxon>
        <taxon>Phytophthora</taxon>
    </lineage>
</organism>
<feature type="compositionally biased region" description="Basic residues" evidence="2">
    <location>
        <begin position="859"/>
        <end position="875"/>
    </location>
</feature>
<feature type="compositionally biased region" description="Low complexity" evidence="2">
    <location>
        <begin position="883"/>
        <end position="893"/>
    </location>
</feature>
<feature type="compositionally biased region" description="Basic and acidic residues" evidence="2">
    <location>
        <begin position="828"/>
        <end position="858"/>
    </location>
</feature>
<feature type="compositionally biased region" description="Low complexity" evidence="2">
    <location>
        <begin position="598"/>
        <end position="609"/>
    </location>
</feature>
<evidence type="ECO:0000256" key="2">
    <source>
        <dbReference type="SAM" id="MobiDB-lite"/>
    </source>
</evidence>
<feature type="compositionally biased region" description="Polar residues" evidence="2">
    <location>
        <begin position="430"/>
        <end position="444"/>
    </location>
</feature>
<dbReference type="EMBL" id="JASMQC010000001">
    <property type="protein sequence ID" value="KAK1948114.1"/>
    <property type="molecule type" value="Genomic_DNA"/>
</dbReference>
<keyword evidence="5" id="KW-1185">Reference proteome</keyword>
<dbReference type="PANTHER" id="PTHR43941">
    <property type="entry name" value="STRUCTURAL MAINTENANCE OF CHROMOSOMES PROTEIN 2"/>
    <property type="match status" value="1"/>
</dbReference>
<evidence type="ECO:0000313" key="4">
    <source>
        <dbReference type="EMBL" id="KAK1948114.1"/>
    </source>
</evidence>
<accession>A0AAD9LVD9</accession>
<sequence length="1096" mass="121178">MHGGISSQRLQFSDKLELRADVMRRGTVGPVAKDAPLFPNARAPAGNSSRGRNGGLFSSSSSSSGESDASDGENDGNQRVGAVPPLLGATVRHRSANLQSSAHSSGDLRRRTMFSSSTTSLGSSTSAGDNGSISSERKGLFENDDDAGDSLETFHEQVKLRQSRKQSELKALKTQLEAAQQRAEELEARLNDANKEKEEYAIRTKECQRIIEKRNKQLMKASEKMARHSEQYELQMSELQTRLAAMTSQCDQLRADAAATEEINRRERELKKQELQREADTQSKKHEKLLQAAEAKIHDQQTENATLVKKLREVEQQLTTSTHQKPTAVQVMASDEYQSLLKRSDDAEAISRGLKFQLEKEQQEKKYLRKQLTALQETVGAKTAAATAASVGFFPDVILPEPREGLGNPRDSVMTVGAEAELDSFDFTAGNGTTPSSPVTTSDASALFGGNSPTSGGSSPSRSRSRSRGFSASSVTDDAVKPSLRDGKRRAASAQTIKATMEPLEKPVEDKSGATNGKAVGTSVTFFEKLSSRFKRASSPRNGMNVKIEEDEAETATGDIGFASPLPRQGAAHSKVLKERPRMYVAKSPSHHEDESSDSIFGSESSSSDSSDDDMPPPPPPPPVSVHEPPVAFTATPLHPLDISSQLIHSDASGDADSSSLSESDEEGGTTGHGWGDMPDKSTQLPSRFTDPSEKREKPASGAPCRIPSSSSSSSSDSNSDEPDLTKRQPLNVDATKVDSVSESSSDPSSSDEEHATVKIKTAVHRRVRKSSLPSQDHNEKRSSRSPTSSKSREKRRSLSGGENLHSTSKSRMNEYMEARARKRNEKLKRSQEKEHEESKKKEEYEKEWEKMAQEERERKRKQQQARRTGRRRPASMKAVRVSQMRQQMNSKQQQKDQKESQVSPPPNPNDPPRPHGDDSVDADAQLRRQSRRQSESKTSESEEEEERPPVFRAPSTDAPPLPPEPTMADNELYLRQQARLRERHELQMKKKVEADEADAVRGDIHRRVEMWAFGKELLHMILTLDQISSSEALKKCQLMVVQSPDDDTVRKAYRNIIRVVHPDKLRGATIPEQLEAKELFTVLNQAFEKFKNQAS</sequence>
<keyword evidence="1" id="KW-0175">Coiled coil</keyword>
<dbReference type="CDD" id="cd06257">
    <property type="entry name" value="DnaJ"/>
    <property type="match status" value="1"/>
</dbReference>
<feature type="compositionally biased region" description="Basic and acidic residues" evidence="2">
    <location>
        <begin position="503"/>
        <end position="512"/>
    </location>
</feature>
<protein>
    <recommendedName>
        <fullName evidence="3">J domain-containing protein</fullName>
    </recommendedName>
</protein>
<dbReference type="PANTHER" id="PTHR43941:SF1">
    <property type="entry name" value="STRUCTURAL MAINTENANCE OF CHROMOSOMES PROTEIN 2"/>
    <property type="match status" value="1"/>
</dbReference>
<name>A0AAD9LVD9_9STRA</name>
<feature type="coiled-coil region" evidence="1">
    <location>
        <begin position="162"/>
        <end position="317"/>
    </location>
</feature>
<evidence type="ECO:0000313" key="5">
    <source>
        <dbReference type="Proteomes" id="UP001259832"/>
    </source>
</evidence>
<gene>
    <name evidence="4" type="ORF">P3T76_000404</name>
</gene>
<feature type="region of interest" description="Disordered" evidence="2">
    <location>
        <begin position="535"/>
        <end position="968"/>
    </location>
</feature>
<feature type="domain" description="J" evidence="3">
    <location>
        <begin position="1018"/>
        <end position="1096"/>
    </location>
</feature>
<feature type="compositionally biased region" description="Low complexity" evidence="2">
    <location>
        <begin position="709"/>
        <end position="718"/>
    </location>
</feature>
<dbReference type="Proteomes" id="UP001259832">
    <property type="component" value="Unassembled WGS sequence"/>
</dbReference>
<feature type="compositionally biased region" description="Low complexity" evidence="2">
    <location>
        <begin position="113"/>
        <end position="126"/>
    </location>
</feature>
<dbReference type="AlphaFoldDB" id="A0AAD9LVD9"/>
<dbReference type="InterPro" id="IPR036869">
    <property type="entry name" value="J_dom_sf"/>
</dbReference>
<dbReference type="InterPro" id="IPR001623">
    <property type="entry name" value="DnaJ_domain"/>
</dbReference>
<feature type="compositionally biased region" description="Low complexity" evidence="2">
    <location>
        <begin position="650"/>
        <end position="662"/>
    </location>
</feature>
<comment type="caution">
    <text evidence="4">The sequence shown here is derived from an EMBL/GenBank/DDBJ whole genome shotgun (WGS) entry which is preliminary data.</text>
</comment>
<reference evidence="4" key="1">
    <citation type="submission" date="2023-08" db="EMBL/GenBank/DDBJ databases">
        <title>Reference Genome Resource for the Citrus Pathogen Phytophthora citrophthora.</title>
        <authorList>
            <person name="Moller H."/>
            <person name="Coetzee B."/>
            <person name="Rose L.J."/>
            <person name="Van Niekerk J.M."/>
        </authorList>
    </citation>
    <scope>NUCLEOTIDE SEQUENCE</scope>
    <source>
        <strain evidence="4">STE-U-9442</strain>
    </source>
</reference>
<evidence type="ECO:0000259" key="3">
    <source>
        <dbReference type="PROSITE" id="PS50076"/>
    </source>
</evidence>
<dbReference type="Gene3D" id="1.10.287.110">
    <property type="entry name" value="DnaJ domain"/>
    <property type="match status" value="1"/>
</dbReference>
<dbReference type="PROSITE" id="PS50076">
    <property type="entry name" value="DNAJ_2"/>
    <property type="match status" value="1"/>
</dbReference>
<feature type="compositionally biased region" description="Low complexity" evidence="2">
    <location>
        <begin position="449"/>
        <end position="474"/>
    </location>
</feature>
<feature type="compositionally biased region" description="Low complexity" evidence="2">
    <location>
        <begin position="738"/>
        <end position="749"/>
    </location>
</feature>